<name>A0ABW6BUG4_9BACT</name>
<dbReference type="Proteomes" id="UP001597641">
    <property type="component" value="Unassembled WGS sequence"/>
</dbReference>
<dbReference type="InterPro" id="IPR001173">
    <property type="entry name" value="Glyco_trans_2-like"/>
</dbReference>
<keyword evidence="2 6" id="KW-0328">Glycosyltransferase</keyword>
<keyword evidence="7" id="KW-1185">Reference proteome</keyword>
<dbReference type="EMBL" id="JBHUOX010000007">
    <property type="protein sequence ID" value="MFD3000926.1"/>
    <property type="molecule type" value="Genomic_DNA"/>
</dbReference>
<proteinExistence type="inferred from homology"/>
<keyword evidence="3 6" id="KW-0808">Transferase</keyword>
<reference evidence="7" key="1">
    <citation type="journal article" date="2019" name="Int. J. Syst. Evol. Microbiol.">
        <title>The Global Catalogue of Microorganisms (GCM) 10K type strain sequencing project: providing services to taxonomists for standard genome sequencing and annotation.</title>
        <authorList>
            <consortium name="The Broad Institute Genomics Platform"/>
            <consortium name="The Broad Institute Genome Sequencing Center for Infectious Disease"/>
            <person name="Wu L."/>
            <person name="Ma J."/>
        </authorList>
    </citation>
    <scope>NUCLEOTIDE SEQUENCE [LARGE SCALE GENOMIC DNA]</scope>
    <source>
        <strain evidence="7">KCTC 23984</strain>
    </source>
</reference>
<sequence length="395" mass="44722">MLILKIIFWFALAVVLYTYIGYGIIVWIWAKTKSLFSYNKNLYAADFEPEVTLVVPAYNEGDILKNKIEDCLALDYPANKLQIVFITDGSTDNSEAVLSAFPQVTHLHSPERGGKSLAENRAMQYVNTPYVIFTDCNTFLNRNAVREMVKHYQDPQVGAVSGEKKILSEDSLSGSGEGLYWKYESFLKRCDSKIHSLMGAAGELVSFKSDLFQPLEADTILDDFIQSLRIVDKGYKVVYEPDAYAMEAPSASMAEEMKRKIRICAGGWQSMSRLTSLLNPFRQPVVTFLYLSHRVLRWSLTPALLALLIPLSAVLAFLQGGIYTLVFTLQILFYLMAWIGWSAESRGKKLKLFVVPLYFSMMNIAVFAGFFRFIRRTQPAAWEKAERARSLSSLS</sequence>
<evidence type="ECO:0000256" key="1">
    <source>
        <dbReference type="ARBA" id="ARBA00006739"/>
    </source>
</evidence>
<evidence type="ECO:0000256" key="3">
    <source>
        <dbReference type="ARBA" id="ARBA00022679"/>
    </source>
</evidence>
<keyword evidence="4" id="KW-1133">Transmembrane helix</keyword>
<organism evidence="6 7">
    <name type="scientific">Pontibacter toksunensis</name>
    <dbReference type="NCBI Taxonomy" id="1332631"/>
    <lineage>
        <taxon>Bacteria</taxon>
        <taxon>Pseudomonadati</taxon>
        <taxon>Bacteroidota</taxon>
        <taxon>Cytophagia</taxon>
        <taxon>Cytophagales</taxon>
        <taxon>Hymenobacteraceae</taxon>
        <taxon>Pontibacter</taxon>
    </lineage>
</organism>
<dbReference type="GO" id="GO:0016757">
    <property type="term" value="F:glycosyltransferase activity"/>
    <property type="evidence" value="ECO:0007669"/>
    <property type="project" value="UniProtKB-KW"/>
</dbReference>
<comment type="similarity">
    <text evidence="1">Belongs to the glycosyltransferase 2 family.</text>
</comment>
<keyword evidence="4" id="KW-0812">Transmembrane</keyword>
<feature type="transmembrane region" description="Helical" evidence="4">
    <location>
        <begin position="295"/>
        <end position="316"/>
    </location>
</feature>
<feature type="transmembrane region" description="Helical" evidence="4">
    <location>
        <begin position="6"/>
        <end position="30"/>
    </location>
</feature>
<protein>
    <submittedName>
        <fullName evidence="6">Glycosyltransferase family 2 protein</fullName>
        <ecNumber evidence="6">2.4.-.-</ecNumber>
    </submittedName>
</protein>
<dbReference type="SUPFAM" id="SSF53448">
    <property type="entry name" value="Nucleotide-diphospho-sugar transferases"/>
    <property type="match status" value="1"/>
</dbReference>
<feature type="domain" description="Glycosyltransferase 2-like" evidence="5">
    <location>
        <begin position="53"/>
        <end position="163"/>
    </location>
</feature>
<dbReference type="CDD" id="cd06439">
    <property type="entry name" value="CESA_like_1"/>
    <property type="match status" value="1"/>
</dbReference>
<comment type="caution">
    <text evidence="6">The sequence shown here is derived from an EMBL/GenBank/DDBJ whole genome shotgun (WGS) entry which is preliminary data.</text>
</comment>
<feature type="transmembrane region" description="Helical" evidence="4">
    <location>
        <begin position="322"/>
        <end position="341"/>
    </location>
</feature>
<accession>A0ABW6BUG4</accession>
<feature type="transmembrane region" description="Helical" evidence="4">
    <location>
        <begin position="353"/>
        <end position="374"/>
    </location>
</feature>
<evidence type="ECO:0000313" key="6">
    <source>
        <dbReference type="EMBL" id="MFD3000926.1"/>
    </source>
</evidence>
<dbReference type="Pfam" id="PF00535">
    <property type="entry name" value="Glycos_transf_2"/>
    <property type="match status" value="1"/>
</dbReference>
<keyword evidence="4" id="KW-0472">Membrane</keyword>
<dbReference type="EC" id="2.4.-.-" evidence="6"/>
<dbReference type="PANTHER" id="PTHR43630:SF1">
    <property type="entry name" value="POLY-BETA-1,6-N-ACETYL-D-GLUCOSAMINE SYNTHASE"/>
    <property type="match status" value="1"/>
</dbReference>
<evidence type="ECO:0000259" key="5">
    <source>
        <dbReference type="Pfam" id="PF00535"/>
    </source>
</evidence>
<evidence type="ECO:0000256" key="4">
    <source>
        <dbReference type="SAM" id="Phobius"/>
    </source>
</evidence>
<dbReference type="Gene3D" id="3.90.550.10">
    <property type="entry name" value="Spore Coat Polysaccharide Biosynthesis Protein SpsA, Chain A"/>
    <property type="match status" value="1"/>
</dbReference>
<dbReference type="RefSeq" id="WP_377484481.1">
    <property type="nucleotide sequence ID" value="NZ_JBHUOX010000007.1"/>
</dbReference>
<gene>
    <name evidence="6" type="ORF">ACFS7Z_11175</name>
</gene>
<dbReference type="PANTHER" id="PTHR43630">
    <property type="entry name" value="POLY-BETA-1,6-N-ACETYL-D-GLUCOSAMINE SYNTHASE"/>
    <property type="match status" value="1"/>
</dbReference>
<evidence type="ECO:0000313" key="7">
    <source>
        <dbReference type="Proteomes" id="UP001597641"/>
    </source>
</evidence>
<dbReference type="InterPro" id="IPR029044">
    <property type="entry name" value="Nucleotide-diphossugar_trans"/>
</dbReference>
<evidence type="ECO:0000256" key="2">
    <source>
        <dbReference type="ARBA" id="ARBA00022676"/>
    </source>
</evidence>